<evidence type="ECO:0000313" key="4">
    <source>
        <dbReference type="Proteomes" id="UP000186524"/>
    </source>
</evidence>
<accession>A0A1Q5NZ64</accession>
<name>A0A1Q5NZ64_9BACI</name>
<feature type="region of interest" description="Disordered" evidence="1">
    <location>
        <begin position="1"/>
        <end position="31"/>
    </location>
</feature>
<protein>
    <recommendedName>
        <fullName evidence="5">Phage capsid protein</fullName>
    </recommendedName>
</protein>
<dbReference type="EMBL" id="MRWQ01000028">
    <property type="protein sequence ID" value="OKL35297.1"/>
    <property type="molecule type" value="Genomic_DNA"/>
</dbReference>
<keyword evidence="2" id="KW-0812">Transmembrane</keyword>
<dbReference type="STRING" id="1714354.BLL40_16240"/>
<dbReference type="Pfam" id="PF19893">
    <property type="entry name" value="DUF6366"/>
    <property type="match status" value="1"/>
</dbReference>
<keyword evidence="4" id="KW-1185">Reference proteome</keyword>
<dbReference type="OrthoDB" id="2935923at2"/>
<dbReference type="AlphaFoldDB" id="A0A1Q5NZ64"/>
<keyword evidence="2" id="KW-0472">Membrane</keyword>
<feature type="compositionally biased region" description="Basic and acidic residues" evidence="1">
    <location>
        <begin position="1"/>
        <end position="22"/>
    </location>
</feature>
<reference evidence="3 4" key="1">
    <citation type="submission" date="2016-12" db="EMBL/GenBank/DDBJ databases">
        <title>Domibacillus sp. SAOS 44 whole genome sequencing.</title>
        <authorList>
            <person name="Verma A."/>
            <person name="Krishnamurthi S."/>
        </authorList>
    </citation>
    <scope>NUCLEOTIDE SEQUENCE [LARGE SCALE GENOMIC DNA]</scope>
    <source>
        <strain evidence="3 4">SAOS 44</strain>
    </source>
</reference>
<feature type="transmembrane region" description="Helical" evidence="2">
    <location>
        <begin position="47"/>
        <end position="70"/>
    </location>
</feature>
<dbReference type="Proteomes" id="UP000186524">
    <property type="component" value="Unassembled WGS sequence"/>
</dbReference>
<keyword evidence="2" id="KW-1133">Transmembrane helix</keyword>
<sequence length="71" mass="7943">MSEDKETPERTRERLRQAELKRNPTGNMNDTFNKAGTGNLADLAGSLGWKGICILILIILMGFILSSIFFK</sequence>
<gene>
    <name evidence="3" type="ORF">BLL40_16240</name>
</gene>
<comment type="caution">
    <text evidence="3">The sequence shown here is derived from an EMBL/GenBank/DDBJ whole genome shotgun (WGS) entry which is preliminary data.</text>
</comment>
<evidence type="ECO:0000313" key="3">
    <source>
        <dbReference type="EMBL" id="OKL35297.1"/>
    </source>
</evidence>
<dbReference type="RefSeq" id="WP_073712896.1">
    <property type="nucleotide sequence ID" value="NZ_MRWQ01000028.1"/>
</dbReference>
<evidence type="ECO:0000256" key="2">
    <source>
        <dbReference type="SAM" id="Phobius"/>
    </source>
</evidence>
<evidence type="ECO:0008006" key="5">
    <source>
        <dbReference type="Google" id="ProtNLM"/>
    </source>
</evidence>
<organism evidence="3 4">
    <name type="scientific">Domibacillus mangrovi</name>
    <dbReference type="NCBI Taxonomy" id="1714354"/>
    <lineage>
        <taxon>Bacteria</taxon>
        <taxon>Bacillati</taxon>
        <taxon>Bacillota</taxon>
        <taxon>Bacilli</taxon>
        <taxon>Bacillales</taxon>
        <taxon>Bacillaceae</taxon>
        <taxon>Domibacillus</taxon>
    </lineage>
</organism>
<proteinExistence type="predicted"/>
<evidence type="ECO:0000256" key="1">
    <source>
        <dbReference type="SAM" id="MobiDB-lite"/>
    </source>
</evidence>
<dbReference type="InterPro" id="IPR045946">
    <property type="entry name" value="DUF6366"/>
</dbReference>